<protein>
    <recommendedName>
        <fullName evidence="1">Band 7 domain-containing protein</fullName>
    </recommendedName>
</protein>
<dbReference type="Gene3D" id="3.30.479.30">
    <property type="entry name" value="Band 7 domain"/>
    <property type="match status" value="1"/>
</dbReference>
<dbReference type="Pfam" id="PF01145">
    <property type="entry name" value="Band_7"/>
    <property type="match status" value="1"/>
</dbReference>
<feature type="domain" description="Band 7" evidence="1">
    <location>
        <begin position="82"/>
        <end position="241"/>
    </location>
</feature>
<evidence type="ECO:0000313" key="3">
    <source>
        <dbReference type="Proteomes" id="UP000595140"/>
    </source>
</evidence>
<evidence type="ECO:0000259" key="1">
    <source>
        <dbReference type="SMART" id="SM00244"/>
    </source>
</evidence>
<dbReference type="CDD" id="cd08829">
    <property type="entry name" value="SPFH_paraslipin"/>
    <property type="match status" value="1"/>
</dbReference>
<dbReference type="GO" id="GO:0007005">
    <property type="term" value="P:mitochondrion organization"/>
    <property type="evidence" value="ECO:0007669"/>
    <property type="project" value="TreeGrafter"/>
</dbReference>
<dbReference type="InterPro" id="IPR001972">
    <property type="entry name" value="Stomatin_HflK_fam"/>
</dbReference>
<dbReference type="AlphaFoldDB" id="A0A484KKD5"/>
<dbReference type="SUPFAM" id="SSF117892">
    <property type="entry name" value="Band 7/SPFH domain"/>
    <property type="match status" value="1"/>
</dbReference>
<dbReference type="Proteomes" id="UP000595140">
    <property type="component" value="Unassembled WGS sequence"/>
</dbReference>
<dbReference type="InterPro" id="IPR036013">
    <property type="entry name" value="Band_7/SPFH_dom_sf"/>
</dbReference>
<proteinExistence type="predicted"/>
<sequence length="247" mass="27815">MSTVVKFGDLCKLRHLLQSRPSSIPARAISTAISPLLRRSSIVTGRLSPVNNLPPSLYTASRSFRNALDPSSRREIQTPKNFGIQIVPEKRAFVVERLGKYLKTLDTPGIHLLVPFVDKIAYVHSLKEQFIKILDQQAITKDNVEVYIDAVLRVQIVDPKQASYVVENVLCRVADIAQITTRCELGKLMMDEAIGERDTLTEKIRMTINEAASDWGLKCIRYGIRKNSLPLEVMAATESKQQLNERN</sequence>
<dbReference type="GO" id="GO:0005739">
    <property type="term" value="C:mitochondrion"/>
    <property type="evidence" value="ECO:0007669"/>
    <property type="project" value="TreeGrafter"/>
</dbReference>
<dbReference type="EMBL" id="OOIL02000305">
    <property type="protein sequence ID" value="VFQ63617.1"/>
    <property type="molecule type" value="Genomic_DNA"/>
</dbReference>
<keyword evidence="3" id="KW-1185">Reference proteome</keyword>
<dbReference type="PANTHER" id="PTHR43327:SF10">
    <property type="entry name" value="STOMATIN-LIKE PROTEIN 2, MITOCHONDRIAL"/>
    <property type="match status" value="1"/>
</dbReference>
<dbReference type="SMART" id="SM00244">
    <property type="entry name" value="PHB"/>
    <property type="match status" value="1"/>
</dbReference>
<evidence type="ECO:0000313" key="2">
    <source>
        <dbReference type="EMBL" id="VFQ63617.1"/>
    </source>
</evidence>
<dbReference type="PANTHER" id="PTHR43327">
    <property type="entry name" value="STOMATIN-LIKE PROTEIN 2, MITOCHONDRIAL"/>
    <property type="match status" value="1"/>
</dbReference>
<name>A0A484KKD5_9ASTE</name>
<dbReference type="InterPro" id="IPR050710">
    <property type="entry name" value="Band7/mec-2_domain"/>
</dbReference>
<dbReference type="InterPro" id="IPR001107">
    <property type="entry name" value="Band_7"/>
</dbReference>
<gene>
    <name evidence="2" type="ORF">CCAM_LOCUS5393</name>
</gene>
<dbReference type="GO" id="GO:0016020">
    <property type="term" value="C:membrane"/>
    <property type="evidence" value="ECO:0007669"/>
    <property type="project" value="InterPro"/>
</dbReference>
<reference evidence="2 3" key="1">
    <citation type="submission" date="2018-04" db="EMBL/GenBank/DDBJ databases">
        <authorList>
            <person name="Vogel A."/>
        </authorList>
    </citation>
    <scope>NUCLEOTIDE SEQUENCE [LARGE SCALE GENOMIC DNA]</scope>
</reference>
<dbReference type="PRINTS" id="PR00721">
    <property type="entry name" value="STOMATIN"/>
</dbReference>
<dbReference type="OrthoDB" id="1303752at2759"/>
<accession>A0A484KKD5</accession>
<organism evidence="2 3">
    <name type="scientific">Cuscuta campestris</name>
    <dbReference type="NCBI Taxonomy" id="132261"/>
    <lineage>
        <taxon>Eukaryota</taxon>
        <taxon>Viridiplantae</taxon>
        <taxon>Streptophyta</taxon>
        <taxon>Embryophyta</taxon>
        <taxon>Tracheophyta</taxon>
        <taxon>Spermatophyta</taxon>
        <taxon>Magnoliopsida</taxon>
        <taxon>eudicotyledons</taxon>
        <taxon>Gunneridae</taxon>
        <taxon>Pentapetalae</taxon>
        <taxon>asterids</taxon>
        <taxon>lamiids</taxon>
        <taxon>Solanales</taxon>
        <taxon>Convolvulaceae</taxon>
        <taxon>Cuscuteae</taxon>
        <taxon>Cuscuta</taxon>
        <taxon>Cuscuta subgen. Grammica</taxon>
        <taxon>Cuscuta sect. Cleistogrammica</taxon>
    </lineage>
</organism>